<reference evidence="3" key="1">
    <citation type="submission" date="2016-11" db="UniProtKB">
        <authorList>
            <consortium name="WormBaseParasite"/>
        </authorList>
    </citation>
    <scope>IDENTIFICATION</scope>
</reference>
<sequence length="44" mass="5082">MTNKDRIAGERTVGKKYPVLEEAGEPQESKPRIRRGLYNQSIHQ</sequence>
<protein>
    <submittedName>
        <fullName evidence="3">YjzC family protein</fullName>
    </submittedName>
</protein>
<proteinExistence type="predicted"/>
<evidence type="ECO:0000313" key="3">
    <source>
        <dbReference type="WBParaSite" id="L893_g9925.t1"/>
    </source>
</evidence>
<keyword evidence="2" id="KW-1185">Reference proteome</keyword>
<feature type="compositionally biased region" description="Basic and acidic residues" evidence="1">
    <location>
        <begin position="1"/>
        <end position="13"/>
    </location>
</feature>
<dbReference type="WBParaSite" id="L893_g9925.t1">
    <property type="protein sequence ID" value="L893_g9925.t1"/>
    <property type="gene ID" value="L893_g9925"/>
</dbReference>
<name>A0A1I8AVH6_9BILA</name>
<dbReference type="Proteomes" id="UP000095287">
    <property type="component" value="Unplaced"/>
</dbReference>
<accession>A0A1I8AVH6</accession>
<dbReference type="AlphaFoldDB" id="A0A1I8AVH6"/>
<evidence type="ECO:0000313" key="2">
    <source>
        <dbReference type="Proteomes" id="UP000095287"/>
    </source>
</evidence>
<feature type="region of interest" description="Disordered" evidence="1">
    <location>
        <begin position="1"/>
        <end position="44"/>
    </location>
</feature>
<evidence type="ECO:0000256" key="1">
    <source>
        <dbReference type="SAM" id="MobiDB-lite"/>
    </source>
</evidence>
<organism evidence="2 3">
    <name type="scientific">Steinernema glaseri</name>
    <dbReference type="NCBI Taxonomy" id="37863"/>
    <lineage>
        <taxon>Eukaryota</taxon>
        <taxon>Metazoa</taxon>
        <taxon>Ecdysozoa</taxon>
        <taxon>Nematoda</taxon>
        <taxon>Chromadorea</taxon>
        <taxon>Rhabditida</taxon>
        <taxon>Tylenchina</taxon>
        <taxon>Panagrolaimomorpha</taxon>
        <taxon>Strongyloidoidea</taxon>
        <taxon>Steinernematidae</taxon>
        <taxon>Steinernema</taxon>
    </lineage>
</organism>